<dbReference type="GO" id="GO:0034605">
    <property type="term" value="P:cellular response to heat"/>
    <property type="evidence" value="ECO:0007669"/>
    <property type="project" value="TreeGrafter"/>
</dbReference>
<dbReference type="CDD" id="cd19499">
    <property type="entry name" value="RecA-like_ClpB_Hsp104-like"/>
    <property type="match status" value="1"/>
</dbReference>
<dbReference type="InterPro" id="IPR036628">
    <property type="entry name" value="Clp_N_dom_sf"/>
</dbReference>
<evidence type="ECO:0000313" key="7">
    <source>
        <dbReference type="Proteomes" id="UP000245793"/>
    </source>
</evidence>
<evidence type="ECO:0000256" key="1">
    <source>
        <dbReference type="ARBA" id="ARBA00022737"/>
    </source>
</evidence>
<dbReference type="GO" id="GO:0008233">
    <property type="term" value="F:peptidase activity"/>
    <property type="evidence" value="ECO:0007669"/>
    <property type="project" value="UniProtKB-KW"/>
</dbReference>
<dbReference type="GO" id="GO:0005737">
    <property type="term" value="C:cytoplasm"/>
    <property type="evidence" value="ECO:0007669"/>
    <property type="project" value="TreeGrafter"/>
</dbReference>
<evidence type="ECO:0000256" key="2">
    <source>
        <dbReference type="ARBA" id="ARBA00022741"/>
    </source>
</evidence>
<dbReference type="CDD" id="cd00009">
    <property type="entry name" value="AAA"/>
    <property type="match status" value="1"/>
</dbReference>
<dbReference type="Pfam" id="PF02861">
    <property type="entry name" value="Clp_N"/>
    <property type="match status" value="1"/>
</dbReference>
<dbReference type="SMART" id="SM00382">
    <property type="entry name" value="AAA"/>
    <property type="match status" value="2"/>
</dbReference>
<dbReference type="InterPro" id="IPR001270">
    <property type="entry name" value="ClpA/B"/>
</dbReference>
<dbReference type="AlphaFoldDB" id="A0A2U1E252"/>
<dbReference type="FunFam" id="3.40.50.300:FF:000025">
    <property type="entry name" value="ATP-dependent Clp protease subunit"/>
    <property type="match status" value="1"/>
</dbReference>
<keyword evidence="3 6" id="KW-0067">ATP-binding</keyword>
<dbReference type="InterPro" id="IPR050130">
    <property type="entry name" value="ClpA_ClpB"/>
</dbReference>
<gene>
    <name evidence="6" type="ORF">C7381_10714</name>
</gene>
<keyword evidence="6" id="KW-0645">Protease</keyword>
<organism evidence="6 7">
    <name type="scientific">Ezakiella coagulans</name>
    <dbReference type="NCBI Taxonomy" id="46507"/>
    <lineage>
        <taxon>Bacteria</taxon>
        <taxon>Bacillati</taxon>
        <taxon>Bacillota</taxon>
        <taxon>Tissierellia</taxon>
        <taxon>Ezakiella</taxon>
    </lineage>
</organism>
<sequence>MLDFSRFDKIAREVIEFSEEEARALKADVVGTHHILLAALKRTDAEIINVLARYGLDYNRFYNGLVDIVGIGDSERVQGTTPGYRRVVTRDVKRLAALMRENMVTLDVLVTAAISDNTDITDMVLRSLDFDKRLFIRNMLNQGDEEMGPDGPNMSDEEIFENYTTNLNEKAKSGEIDPVIGREKEISRMVEILSRRTKNNPTLIGEPGVGKTAVVEGLSEKIVSGDVPYYLKDKIIYKVDLTMLVAGTKYRGDFEDRIKKLLERAKNDDTVILFIDEIHNIVGAGGSEGSLDASNILKPYLERGDIQIIGATTFDEYRKYIEKDSALERRLQTITVEEPTVDETIKILKGIRKKFEEYHRVKITDDALIEAVTLSERYLTERFLPDKAIDVMDEAMSKKRTKVKGEDSSKILKEQLESIIEEKKAAVLKQDFLRAARLRDEERIIEDKISKDSLEAANKYEVVDKSVIEEVVSTWSGVPVSQMTDNELLKLRNFEKKLSDRVIGQEEAISVIDRAIKRSKVGLKDPNRPIGSFLFVGPTGVGKTYLAKRISYELFGDENKMTVVDMSEFMEKHSVSKLIGSPPGYVGYEEGGRLTESVRKNPYQVILFDEIEKAHPDIFNALLQILEEGRLTDSKGKVVDFKNTVIIMTSNAGTSDLKKKNTYGFGGGNETENEAIKGKVDKALKEMFKPEFLNRVDEIVVFNTLNQEAVKKIVNLEIEKIKSRIKDKYELEVTDDFLTHVAKEGYSDTYGARPIKRVLMKSLEDVISEEIVRGQIQPGDKVILDFKDKVVVNRE</sequence>
<dbReference type="Gene3D" id="3.40.50.300">
    <property type="entry name" value="P-loop containing nucleotide triphosphate hydrolases"/>
    <property type="match status" value="2"/>
</dbReference>
<dbReference type="InterPro" id="IPR003959">
    <property type="entry name" value="ATPase_AAA_core"/>
</dbReference>
<dbReference type="GO" id="GO:0006508">
    <property type="term" value="P:proteolysis"/>
    <property type="evidence" value="ECO:0007669"/>
    <property type="project" value="UniProtKB-KW"/>
</dbReference>
<dbReference type="InterPro" id="IPR018368">
    <property type="entry name" value="ClpA/B_CS1"/>
</dbReference>
<keyword evidence="7" id="KW-1185">Reference proteome</keyword>
<dbReference type="SUPFAM" id="SSF52540">
    <property type="entry name" value="P-loop containing nucleoside triphosphate hydrolases"/>
    <property type="match status" value="2"/>
</dbReference>
<evidence type="ECO:0000256" key="4">
    <source>
        <dbReference type="ARBA" id="ARBA00023186"/>
    </source>
</evidence>
<dbReference type="InterPro" id="IPR019489">
    <property type="entry name" value="Clp_ATPase_C"/>
</dbReference>
<dbReference type="Gene3D" id="1.10.8.60">
    <property type="match status" value="2"/>
</dbReference>
<dbReference type="Pfam" id="PF10431">
    <property type="entry name" value="ClpB_D2-small"/>
    <property type="match status" value="1"/>
</dbReference>
<dbReference type="GO" id="GO:0005524">
    <property type="term" value="F:ATP binding"/>
    <property type="evidence" value="ECO:0007669"/>
    <property type="project" value="UniProtKB-KW"/>
</dbReference>
<dbReference type="Gene3D" id="4.10.860.10">
    <property type="entry name" value="UVR domain"/>
    <property type="match status" value="1"/>
</dbReference>
<dbReference type="Proteomes" id="UP000245793">
    <property type="component" value="Unassembled WGS sequence"/>
</dbReference>
<comment type="caution">
    <text evidence="6">The sequence shown here is derived from an EMBL/GenBank/DDBJ whole genome shotgun (WGS) entry which is preliminary data.</text>
</comment>
<dbReference type="SUPFAM" id="SSF81923">
    <property type="entry name" value="Double Clp-N motif"/>
    <property type="match status" value="1"/>
</dbReference>
<dbReference type="EMBL" id="QEKV01000007">
    <property type="protein sequence ID" value="PVY94018.1"/>
    <property type="molecule type" value="Genomic_DNA"/>
</dbReference>
<dbReference type="Pfam" id="PF07724">
    <property type="entry name" value="AAA_2"/>
    <property type="match status" value="1"/>
</dbReference>
<dbReference type="PROSITE" id="PS50151">
    <property type="entry name" value="UVR"/>
    <property type="match status" value="1"/>
</dbReference>
<dbReference type="PROSITE" id="PS00870">
    <property type="entry name" value="CLPAB_1"/>
    <property type="match status" value="1"/>
</dbReference>
<dbReference type="Pfam" id="PF17871">
    <property type="entry name" value="AAA_lid_9"/>
    <property type="match status" value="1"/>
</dbReference>
<dbReference type="GO" id="GO:0016887">
    <property type="term" value="F:ATP hydrolysis activity"/>
    <property type="evidence" value="ECO:0007669"/>
    <property type="project" value="InterPro"/>
</dbReference>
<evidence type="ECO:0000259" key="5">
    <source>
        <dbReference type="PROSITE" id="PS50151"/>
    </source>
</evidence>
<dbReference type="InterPro" id="IPR027417">
    <property type="entry name" value="P-loop_NTPase"/>
</dbReference>
<keyword evidence="2" id="KW-0547">Nucleotide-binding</keyword>
<dbReference type="InterPro" id="IPR003593">
    <property type="entry name" value="AAA+_ATPase"/>
</dbReference>
<dbReference type="InterPro" id="IPR004176">
    <property type="entry name" value="Clp_R_N"/>
</dbReference>
<dbReference type="FunFam" id="3.40.50.300:FF:000010">
    <property type="entry name" value="Chaperone clpB 1, putative"/>
    <property type="match status" value="1"/>
</dbReference>
<dbReference type="Pfam" id="PF00004">
    <property type="entry name" value="AAA"/>
    <property type="match status" value="1"/>
</dbReference>
<name>A0A2U1E252_9FIRM</name>
<reference evidence="6 7" key="1">
    <citation type="submission" date="2018-04" db="EMBL/GenBank/DDBJ databases">
        <title>Genomic Encyclopedia of Type Strains, Phase IV (KMG-IV): sequencing the most valuable type-strain genomes for metagenomic binning, comparative biology and taxonomic classification.</title>
        <authorList>
            <person name="Goeker M."/>
        </authorList>
    </citation>
    <scope>NUCLEOTIDE SEQUENCE [LARGE SCALE GENOMIC DNA]</scope>
    <source>
        <strain evidence="6 7">DSM 20705</strain>
    </source>
</reference>
<dbReference type="PANTHER" id="PTHR11638:SF18">
    <property type="entry name" value="HEAT SHOCK PROTEIN 104"/>
    <property type="match status" value="1"/>
</dbReference>
<dbReference type="Gene3D" id="1.10.1780.10">
    <property type="entry name" value="Clp, N-terminal domain"/>
    <property type="match status" value="1"/>
</dbReference>
<keyword evidence="4" id="KW-0143">Chaperone</keyword>
<dbReference type="PANTHER" id="PTHR11638">
    <property type="entry name" value="ATP-DEPENDENT CLP PROTEASE"/>
    <property type="match status" value="1"/>
</dbReference>
<feature type="domain" description="UVR" evidence="5">
    <location>
        <begin position="413"/>
        <end position="448"/>
    </location>
</feature>
<keyword evidence="6" id="KW-0378">Hydrolase</keyword>
<dbReference type="InterPro" id="IPR001943">
    <property type="entry name" value="UVR_dom"/>
</dbReference>
<proteinExistence type="predicted"/>
<dbReference type="RefSeq" id="WP_116480306.1">
    <property type="nucleotide sequence ID" value="NZ_QEKV01000007.1"/>
</dbReference>
<dbReference type="SMART" id="SM01086">
    <property type="entry name" value="ClpB_D2-small"/>
    <property type="match status" value="1"/>
</dbReference>
<evidence type="ECO:0000256" key="3">
    <source>
        <dbReference type="ARBA" id="ARBA00022840"/>
    </source>
</evidence>
<dbReference type="PRINTS" id="PR00300">
    <property type="entry name" value="CLPPROTEASEA"/>
</dbReference>
<evidence type="ECO:0000313" key="6">
    <source>
        <dbReference type="EMBL" id="PVY94018.1"/>
    </source>
</evidence>
<protein>
    <submittedName>
        <fullName evidence="6">ATP-dependent Clp protease ATP-binding subunit ClpA</fullName>
    </submittedName>
</protein>
<keyword evidence="1" id="KW-0677">Repeat</keyword>
<dbReference type="InterPro" id="IPR041546">
    <property type="entry name" value="ClpA/ClpB_AAA_lid"/>
</dbReference>
<accession>A0A2U1E252</accession>